<reference evidence="2" key="1">
    <citation type="submission" date="2023-03" db="EMBL/GenBank/DDBJ databases">
        <title>Massive genome expansion in bonnet fungi (Mycena s.s.) driven by repeated elements and novel gene families across ecological guilds.</title>
        <authorList>
            <consortium name="Lawrence Berkeley National Laboratory"/>
            <person name="Harder C.B."/>
            <person name="Miyauchi S."/>
            <person name="Viragh M."/>
            <person name="Kuo A."/>
            <person name="Thoen E."/>
            <person name="Andreopoulos B."/>
            <person name="Lu D."/>
            <person name="Skrede I."/>
            <person name="Drula E."/>
            <person name="Henrissat B."/>
            <person name="Morin E."/>
            <person name="Kohler A."/>
            <person name="Barry K."/>
            <person name="LaButti K."/>
            <person name="Morin E."/>
            <person name="Salamov A."/>
            <person name="Lipzen A."/>
            <person name="Mereny Z."/>
            <person name="Hegedus B."/>
            <person name="Baldrian P."/>
            <person name="Stursova M."/>
            <person name="Weitz H."/>
            <person name="Taylor A."/>
            <person name="Grigoriev I.V."/>
            <person name="Nagy L.G."/>
            <person name="Martin F."/>
            <person name="Kauserud H."/>
        </authorList>
    </citation>
    <scope>NUCLEOTIDE SEQUENCE</scope>
    <source>
        <strain evidence="2">9284</strain>
    </source>
</reference>
<protein>
    <submittedName>
        <fullName evidence="2">Uncharacterized protein</fullName>
    </submittedName>
</protein>
<evidence type="ECO:0000256" key="1">
    <source>
        <dbReference type="SAM" id="SignalP"/>
    </source>
</evidence>
<accession>A0AAD7BFT3</accession>
<dbReference type="Proteomes" id="UP001221142">
    <property type="component" value="Unassembled WGS sequence"/>
</dbReference>
<evidence type="ECO:0000313" key="3">
    <source>
        <dbReference type="Proteomes" id="UP001221142"/>
    </source>
</evidence>
<comment type="caution">
    <text evidence="2">The sequence shown here is derived from an EMBL/GenBank/DDBJ whole genome shotgun (WGS) entry which is preliminary data.</text>
</comment>
<keyword evidence="1" id="KW-0732">Signal</keyword>
<evidence type="ECO:0000313" key="2">
    <source>
        <dbReference type="EMBL" id="KAJ7619398.1"/>
    </source>
</evidence>
<name>A0AAD7BFT3_9AGAR</name>
<gene>
    <name evidence="2" type="ORF">FB45DRAFT_157695</name>
</gene>
<sequence length="96" mass="10248">MLFPVLSLVLVVFSLKANALAKPKGLSGTTCTEGYYFSTIAPVGCRVCPLDHWCSGAQSPQPCQSSTGHSSCDPIVESQYRAAGPIWTHEDAPFES</sequence>
<feature type="signal peptide" evidence="1">
    <location>
        <begin position="1"/>
        <end position="21"/>
    </location>
</feature>
<proteinExistence type="predicted"/>
<dbReference type="EMBL" id="JARKIF010000018">
    <property type="protein sequence ID" value="KAJ7619398.1"/>
    <property type="molecule type" value="Genomic_DNA"/>
</dbReference>
<organism evidence="2 3">
    <name type="scientific">Roridomyces roridus</name>
    <dbReference type="NCBI Taxonomy" id="1738132"/>
    <lineage>
        <taxon>Eukaryota</taxon>
        <taxon>Fungi</taxon>
        <taxon>Dikarya</taxon>
        <taxon>Basidiomycota</taxon>
        <taxon>Agaricomycotina</taxon>
        <taxon>Agaricomycetes</taxon>
        <taxon>Agaricomycetidae</taxon>
        <taxon>Agaricales</taxon>
        <taxon>Marasmiineae</taxon>
        <taxon>Mycenaceae</taxon>
        <taxon>Roridomyces</taxon>
    </lineage>
</organism>
<dbReference type="AlphaFoldDB" id="A0AAD7BFT3"/>
<keyword evidence="3" id="KW-1185">Reference proteome</keyword>
<feature type="chain" id="PRO_5041903380" evidence="1">
    <location>
        <begin position="22"/>
        <end position="96"/>
    </location>
</feature>